<dbReference type="InterPro" id="IPR012349">
    <property type="entry name" value="Split_barrel_FMN-bd"/>
</dbReference>
<dbReference type="Proteomes" id="UP000721415">
    <property type="component" value="Unassembled WGS sequence"/>
</dbReference>
<dbReference type="SUPFAM" id="SSF50475">
    <property type="entry name" value="FMN-binding split barrel"/>
    <property type="match status" value="1"/>
</dbReference>
<accession>A0ABS0LQT9</accession>
<name>A0ABS0LQT9_9LACT</name>
<dbReference type="Pfam" id="PF01243">
    <property type="entry name" value="PNPOx_N"/>
    <property type="match status" value="1"/>
</dbReference>
<feature type="domain" description="Pyridoxamine 5'-phosphate oxidase N-terminal" evidence="1">
    <location>
        <begin position="13"/>
        <end position="112"/>
    </location>
</feature>
<proteinExistence type="predicted"/>
<organism evidence="2 3">
    <name type="scientific">Facklamia lactis</name>
    <dbReference type="NCBI Taxonomy" id="2749967"/>
    <lineage>
        <taxon>Bacteria</taxon>
        <taxon>Bacillati</taxon>
        <taxon>Bacillota</taxon>
        <taxon>Bacilli</taxon>
        <taxon>Lactobacillales</taxon>
        <taxon>Aerococcaceae</taxon>
        <taxon>Facklamia</taxon>
    </lineage>
</organism>
<evidence type="ECO:0000313" key="3">
    <source>
        <dbReference type="Proteomes" id="UP000721415"/>
    </source>
</evidence>
<dbReference type="Gene3D" id="2.30.110.10">
    <property type="entry name" value="Electron Transport, Fmn-binding Protein, Chain A"/>
    <property type="match status" value="1"/>
</dbReference>
<protein>
    <submittedName>
        <fullName evidence="2">Pyridoxamine 5'-phosphate oxidase family protein</fullName>
    </submittedName>
</protein>
<reference evidence="2 3" key="1">
    <citation type="submission" date="2020-07" db="EMBL/GenBank/DDBJ databases">
        <title>Facklamia lactis sp. nov., isolated from raw milk.</title>
        <authorList>
            <person name="Doll E.V."/>
            <person name="Huptas C."/>
            <person name="Staib L."/>
            <person name="Wenning M."/>
            <person name="Scherer S."/>
        </authorList>
    </citation>
    <scope>NUCLEOTIDE SEQUENCE [LARGE SCALE GENOMIC DNA]</scope>
    <source>
        <strain evidence="2 3">DSM 111018</strain>
    </source>
</reference>
<dbReference type="InterPro" id="IPR011576">
    <property type="entry name" value="Pyridox_Oxase_N"/>
</dbReference>
<comment type="caution">
    <text evidence="2">The sequence shown here is derived from an EMBL/GenBank/DDBJ whole genome shotgun (WGS) entry which is preliminary data.</text>
</comment>
<sequence>MKVSEIMSILQEEMKAAVVATVDIKGKPHARYVNIGVANEEGVFFMTHPKTNFYQQLQDHPHIAITGMKEEGYLIQVIRMEGEVRELGKEKLERVLANNPYVKQVYPNQEEQSAIHVFQLYRGEGFYHSLTQGHKYIFKIGQ</sequence>
<evidence type="ECO:0000259" key="1">
    <source>
        <dbReference type="Pfam" id="PF01243"/>
    </source>
</evidence>
<keyword evidence="3" id="KW-1185">Reference proteome</keyword>
<gene>
    <name evidence="2" type="ORF">HZY91_06405</name>
</gene>
<evidence type="ECO:0000313" key="2">
    <source>
        <dbReference type="EMBL" id="MBG9986526.1"/>
    </source>
</evidence>
<dbReference type="EMBL" id="JACBXQ010000003">
    <property type="protein sequence ID" value="MBG9986526.1"/>
    <property type="molecule type" value="Genomic_DNA"/>
</dbReference>
<dbReference type="RefSeq" id="WP_197115439.1">
    <property type="nucleotide sequence ID" value="NZ_JACBXQ010000003.1"/>
</dbReference>